<dbReference type="InterPro" id="IPR043502">
    <property type="entry name" value="DNA/RNA_pol_sf"/>
</dbReference>
<reference evidence="3" key="1">
    <citation type="submission" date="2013-03" db="EMBL/GenBank/DDBJ databases">
        <title>The Genome Sequence of Anopheles christyi ACHKN1017.</title>
        <authorList>
            <consortium name="The Broad Institute Genomics Platform"/>
            <person name="Neafsey D.E."/>
            <person name="Besansky N."/>
            <person name="Walker B."/>
            <person name="Young S.K."/>
            <person name="Zeng Q."/>
            <person name="Gargeya S."/>
            <person name="Fitzgerald M."/>
            <person name="Haas B."/>
            <person name="Abouelleil A."/>
            <person name="Allen A.W."/>
            <person name="Alvarado L."/>
            <person name="Arachchi H.M."/>
            <person name="Berlin A.M."/>
            <person name="Chapman S.B."/>
            <person name="Gainer-Dewar J."/>
            <person name="Goldberg J."/>
            <person name="Griggs A."/>
            <person name="Gujja S."/>
            <person name="Hansen M."/>
            <person name="Howarth C."/>
            <person name="Imamovic A."/>
            <person name="Ireland A."/>
            <person name="Larimer J."/>
            <person name="McCowan C."/>
            <person name="Murphy C."/>
            <person name="Pearson M."/>
            <person name="Poon T.W."/>
            <person name="Priest M."/>
            <person name="Roberts A."/>
            <person name="Saif S."/>
            <person name="Shea T."/>
            <person name="Sisk P."/>
            <person name="Sykes S."/>
            <person name="Wortman J."/>
            <person name="Nusbaum C."/>
            <person name="Birren B."/>
        </authorList>
    </citation>
    <scope>NUCLEOTIDE SEQUENCE [LARGE SCALE GENOMIC DNA]</scope>
    <source>
        <strain evidence="3">ACHKN1017</strain>
    </source>
</reference>
<dbReference type="STRING" id="43041.A0A182KGU7"/>
<dbReference type="AlphaFoldDB" id="A0A182KGU7"/>
<dbReference type="InterPro" id="IPR043128">
    <property type="entry name" value="Rev_trsase/Diguanyl_cyclase"/>
</dbReference>
<evidence type="ECO:0000313" key="3">
    <source>
        <dbReference type="Proteomes" id="UP000075881"/>
    </source>
</evidence>
<protein>
    <recommendedName>
        <fullName evidence="1">Reverse transcriptase domain-containing protein</fullName>
    </recommendedName>
</protein>
<evidence type="ECO:0000313" key="2">
    <source>
        <dbReference type="EnsemblMetazoa" id="ACHR009985-PA"/>
    </source>
</evidence>
<dbReference type="InterPro" id="IPR050951">
    <property type="entry name" value="Retrovirus_Pol_polyprotein"/>
</dbReference>
<dbReference type="PANTHER" id="PTHR37984:SF5">
    <property type="entry name" value="PROTEIN NYNRIN-LIKE"/>
    <property type="match status" value="1"/>
</dbReference>
<dbReference type="CDD" id="cd01647">
    <property type="entry name" value="RT_LTR"/>
    <property type="match status" value="1"/>
</dbReference>
<keyword evidence="3" id="KW-1185">Reference proteome</keyword>
<sequence length="218" mass="24497">MGSSDWQLLNGQLVRKENGSIRICGDYSTGLNSALKSQEHPLAIPEDIFAKLAHCEHYSKIDLSEAFLQAEIEEQCRSLLTINTHRELYQYNRLPPGVTIAPASFQQIVDAMLAGLRGTCEYGFTIRVEKCAFKTQSVEYLGYIIDHHGLKPNLSKKENILNLEKPKDVSGYVPTAMFGNADILYRLIKNHAKPEPEYIIASISLEKDLRFVAVQAIN</sequence>
<dbReference type="GO" id="GO:0071897">
    <property type="term" value="P:DNA biosynthetic process"/>
    <property type="evidence" value="ECO:0007669"/>
    <property type="project" value="UniProtKB-ARBA"/>
</dbReference>
<dbReference type="VEuPathDB" id="VectorBase:ACHR009985"/>
<dbReference type="Proteomes" id="UP000075881">
    <property type="component" value="Unassembled WGS sequence"/>
</dbReference>
<dbReference type="EnsemblMetazoa" id="ACHR009985-RA">
    <property type="protein sequence ID" value="ACHR009985-PA"/>
    <property type="gene ID" value="ACHR009985"/>
</dbReference>
<organism evidence="2 3">
    <name type="scientific">Anopheles christyi</name>
    <dbReference type="NCBI Taxonomy" id="43041"/>
    <lineage>
        <taxon>Eukaryota</taxon>
        <taxon>Metazoa</taxon>
        <taxon>Ecdysozoa</taxon>
        <taxon>Arthropoda</taxon>
        <taxon>Hexapoda</taxon>
        <taxon>Insecta</taxon>
        <taxon>Pterygota</taxon>
        <taxon>Neoptera</taxon>
        <taxon>Endopterygota</taxon>
        <taxon>Diptera</taxon>
        <taxon>Nematocera</taxon>
        <taxon>Culicoidea</taxon>
        <taxon>Culicidae</taxon>
        <taxon>Anophelinae</taxon>
        <taxon>Anopheles</taxon>
    </lineage>
</organism>
<name>A0A182KGU7_9DIPT</name>
<dbReference type="Pfam" id="PF00078">
    <property type="entry name" value="RVT_1"/>
    <property type="match status" value="1"/>
</dbReference>
<dbReference type="InterPro" id="IPR000477">
    <property type="entry name" value="RT_dom"/>
</dbReference>
<feature type="domain" description="Reverse transcriptase" evidence="1">
    <location>
        <begin position="16"/>
        <end position="118"/>
    </location>
</feature>
<evidence type="ECO:0000259" key="1">
    <source>
        <dbReference type="Pfam" id="PF00078"/>
    </source>
</evidence>
<reference evidence="2" key="2">
    <citation type="submission" date="2020-05" db="UniProtKB">
        <authorList>
            <consortium name="EnsemblMetazoa"/>
        </authorList>
    </citation>
    <scope>IDENTIFICATION</scope>
    <source>
        <strain evidence="2">ACHKN1017</strain>
    </source>
</reference>
<dbReference type="Gene3D" id="3.30.70.270">
    <property type="match status" value="1"/>
</dbReference>
<dbReference type="Gene3D" id="3.10.10.10">
    <property type="entry name" value="HIV Type 1 Reverse Transcriptase, subunit A, domain 1"/>
    <property type="match status" value="1"/>
</dbReference>
<proteinExistence type="predicted"/>
<dbReference type="SUPFAM" id="SSF56672">
    <property type="entry name" value="DNA/RNA polymerases"/>
    <property type="match status" value="1"/>
</dbReference>
<accession>A0A182KGU7</accession>
<dbReference type="PANTHER" id="PTHR37984">
    <property type="entry name" value="PROTEIN CBG26694"/>
    <property type="match status" value="1"/>
</dbReference>